<keyword evidence="1" id="KW-0812">Transmembrane</keyword>
<feature type="transmembrane region" description="Helical" evidence="1">
    <location>
        <begin position="68"/>
        <end position="86"/>
    </location>
</feature>
<organism evidence="2 3">
    <name type="scientific">Angustibacter luteus</name>
    <dbReference type="NCBI Taxonomy" id="658456"/>
    <lineage>
        <taxon>Bacteria</taxon>
        <taxon>Bacillati</taxon>
        <taxon>Actinomycetota</taxon>
        <taxon>Actinomycetes</taxon>
        <taxon>Kineosporiales</taxon>
        <taxon>Kineosporiaceae</taxon>
    </lineage>
</organism>
<dbReference type="EMBL" id="JBHSRD010000004">
    <property type="protein sequence ID" value="MFC6008026.1"/>
    <property type="molecule type" value="Genomic_DNA"/>
</dbReference>
<evidence type="ECO:0000313" key="2">
    <source>
        <dbReference type="EMBL" id="MFC6008026.1"/>
    </source>
</evidence>
<evidence type="ECO:0008006" key="4">
    <source>
        <dbReference type="Google" id="ProtNLM"/>
    </source>
</evidence>
<reference evidence="3" key="1">
    <citation type="journal article" date="2019" name="Int. J. Syst. Evol. Microbiol.">
        <title>The Global Catalogue of Microorganisms (GCM) 10K type strain sequencing project: providing services to taxonomists for standard genome sequencing and annotation.</title>
        <authorList>
            <consortium name="The Broad Institute Genomics Platform"/>
            <consortium name="The Broad Institute Genome Sequencing Center for Infectious Disease"/>
            <person name="Wu L."/>
            <person name="Ma J."/>
        </authorList>
    </citation>
    <scope>NUCLEOTIDE SEQUENCE [LARGE SCALE GENOMIC DNA]</scope>
    <source>
        <strain evidence="3">KACC 14249</strain>
    </source>
</reference>
<feature type="transmembrane region" description="Helical" evidence="1">
    <location>
        <begin position="6"/>
        <end position="27"/>
    </location>
</feature>
<sequence>MSVVYNIVVVMHLLGMAAVVGGYLTVLRQPRVLGIMRDGAGTALLAGIVLVGLAESDAVDKDLNHAKMGVKLVVALAVLALAIVGAKRDREGKDSAVLAHLVGGLAILNVVVAAVWR</sequence>
<accession>A0ABW1JGN7</accession>
<evidence type="ECO:0000256" key="1">
    <source>
        <dbReference type="SAM" id="Phobius"/>
    </source>
</evidence>
<keyword evidence="1" id="KW-0472">Membrane</keyword>
<comment type="caution">
    <text evidence="2">The sequence shown here is derived from an EMBL/GenBank/DDBJ whole genome shotgun (WGS) entry which is preliminary data.</text>
</comment>
<name>A0ABW1JGN7_9ACTN</name>
<feature type="transmembrane region" description="Helical" evidence="1">
    <location>
        <begin position="39"/>
        <end position="56"/>
    </location>
</feature>
<keyword evidence="3" id="KW-1185">Reference proteome</keyword>
<protein>
    <recommendedName>
        <fullName evidence="4">Integral membrane protein</fullName>
    </recommendedName>
</protein>
<dbReference type="RefSeq" id="WP_345715285.1">
    <property type="nucleotide sequence ID" value="NZ_BAABFP010000002.1"/>
</dbReference>
<dbReference type="Proteomes" id="UP001596189">
    <property type="component" value="Unassembled WGS sequence"/>
</dbReference>
<feature type="transmembrane region" description="Helical" evidence="1">
    <location>
        <begin position="98"/>
        <end position="116"/>
    </location>
</feature>
<evidence type="ECO:0000313" key="3">
    <source>
        <dbReference type="Proteomes" id="UP001596189"/>
    </source>
</evidence>
<keyword evidence="1" id="KW-1133">Transmembrane helix</keyword>
<proteinExistence type="predicted"/>
<gene>
    <name evidence="2" type="ORF">ACFQDO_12895</name>
</gene>